<comment type="function">
    <text evidence="6">Component of the PRP19-CDC5L complex that forms an integral part of the spliceosome and is required for activating pre-mRNA splicing. Participates in AID/AICDA-mediated somatic hypermutation (SHM) and class-switch recombination (CSR), 2 processes resulting in the production of high-affinity, mutated isotype-switched antibodies.</text>
</comment>
<feature type="region of interest" description="Disordered" evidence="10">
    <location>
        <begin position="100"/>
        <end position="122"/>
    </location>
</feature>
<comment type="subunit">
    <text evidence="7">Component of the PRP19-CDC5L splicing complex composed of a core complex comprising a homotetramer of PRPF19, CDC5L, PLRG1 and BCAS2, and at least three less stably associated proteins CTNNBL1, CWC15 and HSPA8. Interacts directly with CWC15 and CDC5L in the complex. Interacts with AICDA; the interaction is important for the antibody diversification activity of AICDA. Interacts with PRPF31 (via its NLS). Interacts (via its N-terminal NLS) with KPNA1 and KPNA2.</text>
</comment>
<keyword evidence="5" id="KW-0539">Nucleus</keyword>
<dbReference type="GO" id="GO:0005681">
    <property type="term" value="C:spliceosomal complex"/>
    <property type="evidence" value="ECO:0007669"/>
    <property type="project" value="TreeGrafter"/>
</dbReference>
<dbReference type="PANTHER" id="PTHR14978">
    <property type="entry name" value="BETA-CATENIN-LIKE PROTEIN 1 NUCLEAR ASSOCIATED PROTEIN"/>
    <property type="match status" value="1"/>
</dbReference>
<feature type="non-terminal residue" evidence="12">
    <location>
        <position position="613"/>
    </location>
</feature>
<dbReference type="InterPro" id="IPR013180">
    <property type="entry name" value="CTNNBL1_N"/>
</dbReference>
<gene>
    <name evidence="12" type="primary">Ctnnbl1</name>
    <name evidence="12" type="ORF">T01_15147</name>
</gene>
<dbReference type="Proteomes" id="UP000054776">
    <property type="component" value="Unassembled WGS sequence"/>
</dbReference>
<evidence type="ECO:0000256" key="2">
    <source>
        <dbReference type="ARBA" id="ARBA00022553"/>
    </source>
</evidence>
<dbReference type="InterPro" id="IPR039678">
    <property type="entry name" value="CTNNBL1"/>
</dbReference>
<evidence type="ECO:0000256" key="8">
    <source>
        <dbReference type="ARBA" id="ARBA00070106"/>
    </source>
</evidence>
<keyword evidence="13" id="KW-1185">Reference proteome</keyword>
<dbReference type="InterPro" id="IPR011989">
    <property type="entry name" value="ARM-like"/>
</dbReference>
<protein>
    <recommendedName>
        <fullName evidence="8">Beta-catenin-like protein 1</fullName>
    </recommendedName>
    <alternativeName>
        <fullName evidence="9">Nuclear-associated protein</fullName>
    </alternativeName>
</protein>
<dbReference type="FunFam" id="1.25.10.10:FF:001136">
    <property type="entry name" value="Beta-catenin-like protein 1"/>
    <property type="match status" value="1"/>
</dbReference>
<proteinExistence type="predicted"/>
<evidence type="ECO:0000256" key="1">
    <source>
        <dbReference type="ARBA" id="ARBA00004123"/>
    </source>
</evidence>
<evidence type="ECO:0000256" key="5">
    <source>
        <dbReference type="ARBA" id="ARBA00023242"/>
    </source>
</evidence>
<evidence type="ECO:0000256" key="3">
    <source>
        <dbReference type="ARBA" id="ARBA00022737"/>
    </source>
</evidence>
<keyword evidence="2" id="KW-0597">Phosphoprotein</keyword>
<dbReference type="SUPFAM" id="SSF48371">
    <property type="entry name" value="ARM repeat"/>
    <property type="match status" value="1"/>
</dbReference>
<reference evidence="12 13" key="1">
    <citation type="submission" date="2015-01" db="EMBL/GenBank/DDBJ databases">
        <title>Evolution of Trichinella species and genotypes.</title>
        <authorList>
            <person name="Korhonen P.K."/>
            <person name="Edoardo P."/>
            <person name="Giuseppe L.R."/>
            <person name="Gasser R.B."/>
        </authorList>
    </citation>
    <scope>NUCLEOTIDE SEQUENCE [LARGE SCALE GENOMIC DNA]</scope>
    <source>
        <strain evidence="12">ISS3</strain>
    </source>
</reference>
<feature type="compositionally biased region" description="Basic and acidic residues" evidence="10">
    <location>
        <begin position="108"/>
        <end position="122"/>
    </location>
</feature>
<evidence type="ECO:0000256" key="9">
    <source>
        <dbReference type="ARBA" id="ARBA00083862"/>
    </source>
</evidence>
<accession>A0A0V1BQ85</accession>
<dbReference type="GO" id="GO:0010467">
    <property type="term" value="P:gene expression"/>
    <property type="evidence" value="ECO:0007669"/>
    <property type="project" value="UniProtKB-ARBA"/>
</dbReference>
<evidence type="ECO:0000256" key="4">
    <source>
        <dbReference type="ARBA" id="ARBA00023054"/>
    </source>
</evidence>
<dbReference type="OrthoDB" id="1898821at2759"/>
<name>A0A0V1BQ85_TRISP</name>
<dbReference type="InterPro" id="IPR016024">
    <property type="entry name" value="ARM-type_fold"/>
</dbReference>
<evidence type="ECO:0000313" key="13">
    <source>
        <dbReference type="Proteomes" id="UP000054776"/>
    </source>
</evidence>
<comment type="subcellular location">
    <subcellularLocation>
        <location evidence="1">Nucleus</location>
    </subcellularLocation>
</comment>
<keyword evidence="3" id="KW-0677">Repeat</keyword>
<evidence type="ECO:0000259" key="11">
    <source>
        <dbReference type="SMART" id="SM01156"/>
    </source>
</evidence>
<evidence type="ECO:0000313" key="12">
    <source>
        <dbReference type="EMBL" id="KRY38892.1"/>
    </source>
</evidence>
<sequence>CIHVRFIPIVTARLTDDICSIPIVNGRRGGNTELITNHVAVALARDVGECVRAWANVVPDRSSCDLLWRLLIARWNKRSKRLSGINTMSAINVNESLQSSINSTSEGRNVDEENGESNRRRLDHSYETVGDGLLEPLSESYVRRLIFNFEKMAAKNQEMRIKYPDDPTKLTDSDMELNVAIGELQLLSDAPHFYALFVRLNTVSSLCQLLLHPNSDIGVAVADLFYEMIEIETEPQYLKILIDALMDAQAPECLLTNLKRLNENNREDAISVYSTIAVLETMIEKTTNAADVAVQCGYVQWLLNRLKMKIPFDDNKVHCNRFLGILLKNSGEGKKVFHENNGIDILLEQLAGYKRRDLYGSYKKKNMTYGFISLCASLLYVPNKHRFREGEGFQLMLMMLRMSKTALRWAFKALDDATRNPDSKENCNKLVDVGGLGTIFPFFMRPVSRRIRKYFPIEEQEEHVCSILSSLLKYCDSSQQKRVMKKFSENNFEKLKRLAKLHKKYWLRVRDFEKTHTSSSDDNKIYLDKLGNWLSTLQSIGFIFSLVLVKGDNNLAQQTMKLLALHQLFLESIQQVLKEYAENLGLDGESKSEDKALVETLIKQLDRMKSQAE</sequence>
<dbReference type="Gene3D" id="1.25.10.10">
    <property type="entry name" value="Leucine-rich Repeat Variant"/>
    <property type="match status" value="1"/>
</dbReference>
<dbReference type="Pfam" id="PF08216">
    <property type="entry name" value="CTNNBL"/>
    <property type="match status" value="1"/>
</dbReference>
<keyword evidence="4" id="KW-0175">Coiled coil</keyword>
<organism evidence="12 13">
    <name type="scientific">Trichinella spiralis</name>
    <name type="common">Trichina worm</name>
    <dbReference type="NCBI Taxonomy" id="6334"/>
    <lineage>
        <taxon>Eukaryota</taxon>
        <taxon>Metazoa</taxon>
        <taxon>Ecdysozoa</taxon>
        <taxon>Nematoda</taxon>
        <taxon>Enoplea</taxon>
        <taxon>Dorylaimia</taxon>
        <taxon>Trichinellida</taxon>
        <taxon>Trichinellidae</taxon>
        <taxon>Trichinella</taxon>
    </lineage>
</organism>
<feature type="non-terminal residue" evidence="12">
    <location>
        <position position="1"/>
    </location>
</feature>
<dbReference type="PANTHER" id="PTHR14978:SF0">
    <property type="entry name" value="BETA-CATENIN-LIKE PROTEIN 1"/>
    <property type="match status" value="1"/>
</dbReference>
<comment type="caution">
    <text evidence="12">The sequence shown here is derived from an EMBL/GenBank/DDBJ whole genome shotgun (WGS) entry which is preliminary data.</text>
</comment>
<evidence type="ECO:0000256" key="6">
    <source>
        <dbReference type="ARBA" id="ARBA00058456"/>
    </source>
</evidence>
<evidence type="ECO:0000256" key="10">
    <source>
        <dbReference type="SAM" id="MobiDB-lite"/>
    </source>
</evidence>
<dbReference type="SMART" id="SM01156">
    <property type="entry name" value="DUF1716"/>
    <property type="match status" value="1"/>
</dbReference>
<dbReference type="EMBL" id="JYDH01000022">
    <property type="protein sequence ID" value="KRY38892.1"/>
    <property type="molecule type" value="Genomic_DNA"/>
</dbReference>
<dbReference type="AlphaFoldDB" id="A0A0V1BQ85"/>
<evidence type="ECO:0000256" key="7">
    <source>
        <dbReference type="ARBA" id="ARBA00061776"/>
    </source>
</evidence>
<feature type="domain" description="Beta-catenin-like protein 1 N-terminal" evidence="11">
    <location>
        <begin position="115"/>
        <end position="222"/>
    </location>
</feature>